<dbReference type="PIRSF" id="PIRSF015582">
    <property type="entry name" value="Cit_lyase_B"/>
    <property type="match status" value="1"/>
</dbReference>
<keyword evidence="8" id="KW-1185">Reference proteome</keyword>
<dbReference type="GO" id="GO:0000287">
    <property type="term" value="F:magnesium ion binding"/>
    <property type="evidence" value="ECO:0007669"/>
    <property type="project" value="TreeGrafter"/>
</dbReference>
<dbReference type="PANTHER" id="PTHR32308">
    <property type="entry name" value="LYASE BETA SUBUNIT, PUTATIVE (AFU_ORTHOLOGUE AFUA_4G13030)-RELATED"/>
    <property type="match status" value="1"/>
</dbReference>
<organism evidence="7 8">
    <name type="scientific">Achromobacter spanius</name>
    <dbReference type="NCBI Taxonomy" id="217203"/>
    <lineage>
        <taxon>Bacteria</taxon>
        <taxon>Pseudomonadati</taxon>
        <taxon>Pseudomonadota</taxon>
        <taxon>Betaproteobacteria</taxon>
        <taxon>Burkholderiales</taxon>
        <taxon>Alcaligenaceae</taxon>
        <taxon>Achromobacter</taxon>
    </lineage>
</organism>
<dbReference type="Pfam" id="PF03328">
    <property type="entry name" value="HpcH_HpaI"/>
    <property type="match status" value="1"/>
</dbReference>
<comment type="cofactor">
    <cofactor evidence="1">
        <name>Mg(2+)</name>
        <dbReference type="ChEBI" id="CHEBI:18420"/>
    </cofactor>
</comment>
<feature type="binding site" evidence="4">
    <location>
        <position position="129"/>
    </location>
    <ligand>
        <name>substrate</name>
    </ligand>
</feature>
<feature type="domain" description="HpcH/HpaI aldolase/citrate lyase" evidence="6">
    <location>
        <begin position="4"/>
        <end position="229"/>
    </location>
</feature>
<sequence>MALRSLLFVPGDSERKLAKAPASGADALILDLEDAVDAARLPVARGMVREYLAARPASGPELWVRINPLDSGLALDDLAEVVRGRPDAILLPKGQGAPDIVVLDHYLSALEVREGLPAGGIGIMPVATETAGAMFNLGGYAGCSPRLRGLTWGAEDLAAVLGAASNRREDGEYDLTYELARSLCLLGATAAGVPAIDTIWGNFRDAEGLQRDAARARRAGFTGKIAIHPDQVAPINQAFTPDPADVARARRIVQAFEDAPGVGTLQLDGEMLDRPHLKQALRILASAPAGG</sequence>
<protein>
    <submittedName>
        <fullName evidence="7">CoA ester lyase</fullName>
    </submittedName>
</protein>
<evidence type="ECO:0000313" key="8">
    <source>
        <dbReference type="Proteomes" id="UP000239477"/>
    </source>
</evidence>
<dbReference type="Gene3D" id="3.20.20.60">
    <property type="entry name" value="Phosphoenolpyruvate-binding domains"/>
    <property type="match status" value="1"/>
</dbReference>
<keyword evidence="7" id="KW-0456">Lyase</keyword>
<proteinExistence type="predicted"/>
<evidence type="ECO:0000259" key="6">
    <source>
        <dbReference type="Pfam" id="PF03328"/>
    </source>
</evidence>
<name>A0A2S0I8A8_9BURK</name>
<accession>A0A2S0I8A8</accession>
<evidence type="ECO:0000313" key="7">
    <source>
        <dbReference type="EMBL" id="AVJ28252.1"/>
    </source>
</evidence>
<dbReference type="RefSeq" id="WP_105239053.1">
    <property type="nucleotide sequence ID" value="NZ_CP023270.1"/>
</dbReference>
<dbReference type="GO" id="GO:0016829">
    <property type="term" value="F:lyase activity"/>
    <property type="evidence" value="ECO:0007669"/>
    <property type="project" value="UniProtKB-KW"/>
</dbReference>
<evidence type="ECO:0000256" key="5">
    <source>
        <dbReference type="PIRSR" id="PIRSR015582-2"/>
    </source>
</evidence>
<dbReference type="Proteomes" id="UP000239477">
    <property type="component" value="Chromosome"/>
</dbReference>
<feature type="binding site" evidence="4">
    <location>
        <position position="65"/>
    </location>
    <ligand>
        <name>substrate</name>
    </ligand>
</feature>
<dbReference type="InterPro" id="IPR005000">
    <property type="entry name" value="Aldolase/citrate-lyase_domain"/>
</dbReference>
<dbReference type="SUPFAM" id="SSF51621">
    <property type="entry name" value="Phosphoenolpyruvate/pyruvate domain"/>
    <property type="match status" value="1"/>
</dbReference>
<feature type="binding site" evidence="5">
    <location>
        <position position="156"/>
    </location>
    <ligand>
        <name>Mg(2+)</name>
        <dbReference type="ChEBI" id="CHEBI:18420"/>
    </ligand>
</feature>
<dbReference type="AlphaFoldDB" id="A0A2S0I8A8"/>
<evidence type="ECO:0000256" key="4">
    <source>
        <dbReference type="PIRSR" id="PIRSR015582-1"/>
    </source>
</evidence>
<dbReference type="InterPro" id="IPR040442">
    <property type="entry name" value="Pyrv_kinase-like_dom_sf"/>
</dbReference>
<dbReference type="GO" id="GO:0006107">
    <property type="term" value="P:oxaloacetate metabolic process"/>
    <property type="evidence" value="ECO:0007669"/>
    <property type="project" value="TreeGrafter"/>
</dbReference>
<dbReference type="EMBL" id="CP023270">
    <property type="protein sequence ID" value="AVJ28252.1"/>
    <property type="molecule type" value="Genomic_DNA"/>
</dbReference>
<dbReference type="OrthoDB" id="348111at2"/>
<keyword evidence="3 5" id="KW-0460">Magnesium</keyword>
<feature type="binding site" evidence="5">
    <location>
        <position position="129"/>
    </location>
    <ligand>
        <name>Mg(2+)</name>
        <dbReference type="ChEBI" id="CHEBI:18420"/>
    </ligand>
</feature>
<dbReference type="PANTHER" id="PTHR32308:SF0">
    <property type="entry name" value="HPCH_HPAI ALDOLASE_CITRATE LYASE DOMAIN-CONTAINING PROTEIN"/>
    <property type="match status" value="1"/>
</dbReference>
<keyword evidence="2 5" id="KW-0479">Metal-binding</keyword>
<evidence type="ECO:0000256" key="1">
    <source>
        <dbReference type="ARBA" id="ARBA00001946"/>
    </source>
</evidence>
<evidence type="ECO:0000256" key="2">
    <source>
        <dbReference type="ARBA" id="ARBA00022723"/>
    </source>
</evidence>
<dbReference type="InterPro" id="IPR011206">
    <property type="entry name" value="Citrate_lyase_beta/mcl1/mcl2"/>
</dbReference>
<evidence type="ECO:0000256" key="3">
    <source>
        <dbReference type="ARBA" id="ARBA00022842"/>
    </source>
</evidence>
<dbReference type="InterPro" id="IPR015813">
    <property type="entry name" value="Pyrv/PenolPyrv_kinase-like_dom"/>
</dbReference>
<reference evidence="7 8" key="1">
    <citation type="submission" date="2017-09" db="EMBL/GenBank/DDBJ databases">
        <title>Genomic, metabolic, and phenotypic characteristics of bacterial isolates from the natural microbiome of the model nematode Caenorhabditis elegans.</title>
        <authorList>
            <person name="Zimmermann J."/>
            <person name="Obeng N."/>
            <person name="Yang W."/>
            <person name="Obeng O."/>
            <person name="Kissoyan K."/>
            <person name="Pees B."/>
            <person name="Dirksen P."/>
            <person name="Hoppner M."/>
            <person name="Franke A."/>
            <person name="Rosenstiel P."/>
            <person name="Leippe M."/>
            <person name="Dierking K."/>
            <person name="Kaleta C."/>
            <person name="Schulenburg H."/>
        </authorList>
    </citation>
    <scope>NUCLEOTIDE SEQUENCE [LARGE SCALE GENOMIC DNA]</scope>
    <source>
        <strain evidence="7 8">MYb73</strain>
    </source>
</reference>
<gene>
    <name evidence="7" type="ORF">CLM73_14645</name>
</gene>